<dbReference type="RefSeq" id="XP_031854990.1">
    <property type="nucleotide sequence ID" value="XM_031999099.1"/>
</dbReference>
<sequence length="857" mass="99687">MVIPNSIRSEKEILSYHNNYDVGKRPIPASVFLFANNYSWFEHGSVRTLTFIQEAIEGLVFKWETEQIYTYGRMAGCFPPYGFKSTAYENEHELLSNLLFNRSMTFHPDIASYVQLRHVNVESIGKVVLKNQFVYQGINLKTRQQVVWDDLVLFMFDSQFNPRIKKKTNKGKPPIKLSLRTTMGELCQSLVSKDCLHTLEIFYDPPRNTNEWDINHNFTGAFEAISNARHIANKMGIDFRDSPSVESEVNAWMGPNFVTGSQCVQNFNIGEFKNLEKFSLFPSSKFSSWEYGVVFNSVRELKKLKEVSFVIYDLRSLHVLSTMLPPHQYTKCCVTIPELRSNTENEREGQQVADGLRHLRDFFRIPVDGLVREMLHVEGDERAPRPRGRNPAVFRERSISQDREALRVEQVTHLRVGMLSFQQLISLFSPICFPNLKDLRMKQIANEYDPVMVRDLLIPPDDKDPCKVRPEILCLEFRFISSRALEGMHYALPHFNYVRYLSLSFKIKCNLPYSAHIEYHKDVVEVQVRNFLARARELSINGKTHEEVISTLEKELYEASLKRYRKVGSSSKNPEDELDPEIELDYSHFPNQSSGKEAEKKYRLSDAGLLFLLKCPSEKIEYLFDTYLQRLIGTQRGIPYFILGNFCYWEVLFNSISEMKCLEFLDLPGNECDRVLTSYRFYTMVKEPTCKIKQVTFNSASPPISFNPVSEVRRKNDPYSGVSTGEKHVLEMKQIHCFNSVISSAYCRYGPVDFKNFIKAVVRPQTSEVQPRCPILTSFKTYMIDIEGWRQKYSRNLVGKHGMDYNYRSYDNCRVTQNGFSHSTSTSQSRLCTVNDFNEHTYEELEDGIENFRGWIW</sequence>
<reference evidence="1 2" key="1">
    <citation type="submission" date="2019-09" db="EMBL/GenBank/DDBJ databases">
        <authorList>
            <person name="Brejova B."/>
        </authorList>
    </citation>
    <scope>NUCLEOTIDE SEQUENCE [LARGE SCALE GENOMIC DNA]</scope>
</reference>
<dbReference type="AlphaFoldDB" id="A0A5E8BZB5"/>
<dbReference type="EMBL" id="CABVLU010000003">
    <property type="protein sequence ID" value="VVT55030.1"/>
    <property type="molecule type" value="Genomic_DNA"/>
</dbReference>
<accession>A0A5E8BZB5</accession>
<name>A0A5E8BZB5_9ASCO</name>
<proteinExistence type="predicted"/>
<dbReference type="Proteomes" id="UP000398389">
    <property type="component" value="Unassembled WGS sequence"/>
</dbReference>
<gene>
    <name evidence="1" type="ORF">SAPINGB_P004384</name>
</gene>
<dbReference type="GeneID" id="43583199"/>
<evidence type="ECO:0000313" key="1">
    <source>
        <dbReference type="EMBL" id="VVT55030.1"/>
    </source>
</evidence>
<organism evidence="1 2">
    <name type="scientific">Magnusiomyces paraingens</name>
    <dbReference type="NCBI Taxonomy" id="2606893"/>
    <lineage>
        <taxon>Eukaryota</taxon>
        <taxon>Fungi</taxon>
        <taxon>Dikarya</taxon>
        <taxon>Ascomycota</taxon>
        <taxon>Saccharomycotina</taxon>
        <taxon>Dipodascomycetes</taxon>
        <taxon>Dipodascales</taxon>
        <taxon>Dipodascaceae</taxon>
        <taxon>Magnusiomyces</taxon>
    </lineage>
</organism>
<keyword evidence="2" id="KW-1185">Reference proteome</keyword>
<protein>
    <submittedName>
        <fullName evidence="1">Uncharacterized protein</fullName>
    </submittedName>
</protein>
<evidence type="ECO:0000313" key="2">
    <source>
        <dbReference type="Proteomes" id="UP000398389"/>
    </source>
</evidence>